<dbReference type="InterPro" id="IPR003871">
    <property type="entry name" value="RFA1B/D_OB_1st"/>
</dbReference>
<evidence type="ECO:0000259" key="5">
    <source>
        <dbReference type="Pfam" id="PF16900"/>
    </source>
</evidence>
<dbReference type="PANTHER" id="PTHR47165">
    <property type="entry name" value="OS03G0429900 PROTEIN"/>
    <property type="match status" value="1"/>
</dbReference>
<dbReference type="Pfam" id="PF16900">
    <property type="entry name" value="REPA_OB_2"/>
    <property type="match status" value="2"/>
</dbReference>
<dbReference type="EMBL" id="CP093347">
    <property type="protein sequence ID" value="WOH01230.1"/>
    <property type="molecule type" value="Genomic_DNA"/>
</dbReference>
<proteinExistence type="predicted"/>
<feature type="region of interest" description="Disordered" evidence="2">
    <location>
        <begin position="1327"/>
        <end position="1360"/>
    </location>
</feature>
<evidence type="ECO:0000259" key="4">
    <source>
        <dbReference type="Pfam" id="PF08646"/>
    </source>
</evidence>
<dbReference type="InterPro" id="IPR012340">
    <property type="entry name" value="NA-bd_OB-fold"/>
</dbReference>
<protein>
    <recommendedName>
        <fullName evidence="8">Replication factor A C-terminal domain-containing protein</fullName>
    </recommendedName>
</protein>
<organism evidence="6 7">
    <name type="scientific">Daucus carota subsp. sativus</name>
    <name type="common">Carrot</name>
    <dbReference type="NCBI Taxonomy" id="79200"/>
    <lineage>
        <taxon>Eukaryota</taxon>
        <taxon>Viridiplantae</taxon>
        <taxon>Streptophyta</taxon>
        <taxon>Embryophyta</taxon>
        <taxon>Tracheophyta</taxon>
        <taxon>Spermatophyta</taxon>
        <taxon>Magnoliopsida</taxon>
        <taxon>eudicotyledons</taxon>
        <taxon>Gunneridae</taxon>
        <taxon>Pentapetalae</taxon>
        <taxon>asterids</taxon>
        <taxon>campanulids</taxon>
        <taxon>Apiales</taxon>
        <taxon>Apiaceae</taxon>
        <taxon>Apioideae</taxon>
        <taxon>Scandiceae</taxon>
        <taxon>Daucinae</taxon>
        <taxon>Daucus</taxon>
        <taxon>Daucus sect. Daucus</taxon>
    </lineage>
</organism>
<dbReference type="SUPFAM" id="SSF50249">
    <property type="entry name" value="Nucleic acid-binding proteins"/>
    <property type="match status" value="5"/>
</dbReference>
<evidence type="ECO:0008006" key="8">
    <source>
        <dbReference type="Google" id="ProtNLM"/>
    </source>
</evidence>
<dbReference type="InterPro" id="IPR031657">
    <property type="entry name" value="REPA_OB_2"/>
</dbReference>
<dbReference type="PANTHER" id="PTHR47165:SF4">
    <property type="entry name" value="OS03G0429900 PROTEIN"/>
    <property type="match status" value="1"/>
</dbReference>
<evidence type="ECO:0000256" key="2">
    <source>
        <dbReference type="SAM" id="MobiDB-lite"/>
    </source>
</evidence>
<sequence length="1360" mass="158203">MHVHSMSWNQVTMDRFNAFLGECSRIRVSHALNYNACNNLFVNNQVNDNMYLLQVLARHDQFSFFAFNIFRAFFYNCVFEQSAEEMFFRSGEDDHYSPYSWPPTVDRIVDEEGRDFEITVTRKWSDTARDCRVQGIYLIVVDKYENRTHCWIKSNSAFAIADKLEEGHAYIISRFSVEAINLKFRCFEGDVHVLLHKQTIITPLQSNVSGIPQDIFKFTNLSKLADYADDDSCLVDVVGIVENLRPYQTIDGPRDEKHFYKEFYLSDLIFWDGFAMHFEKKYNEGNSNPRIITISSCKILKNQYTGELTIRNVQPTRLFVNFKTGKEDSIMKRIQILVMMNTMQFIKHSPITDLNTSTIKWTVRARAQAIWKGISRDTKEFRGINILLVDDSRSRIHGFIAAKLAPLFENELVEGDIYEISNFIVQDYTGLEFHRCVRFDKHIFFAQYTKMEKCTSPGLTIPKLVVDLFSLKDLQPMEEDKRFLCDVCGVLKNPQEFRDYINDNDEPKQQKKFTLTDGCSEIGVTLFDDMAKSFEEELQKSGVGTKIIILSSVKVGKFQGDVNLTNYPASRFYINADHHAVKKMEKRATTTSFFHPEEVVVKQLESVPMKEMCIADIKKLDYETKVTARVIVKKIREDLNWFFYICTKCNSELDYVDGRYKCPQCNRFFPWPQKRFRVFVLCSDKTGVLPLVFGDREIRRLTGKMVFDVELDLTEEEDGKFPPLFNNFINKEYVLTIDVSEENLKLNSEVYQISDVQMDVEEKLSDLENFDNLSEEAEDDLTIQDIELKTQSSRTAAKKKKLITTEDLPKSDEEAKRIKAKHDPLRKLKNIKIKKEKIVIREKKKSNSNSQPRSSEKKKGRKLIDVISESDDEEMTLNTYQLKNKKQAHTTGKSRLEFYDIGKEYQALVMDGKESTFSYWMISSTFQNFRMHAFVPGKVIENNETKLSDGNLCIISNFTIKNYENTEKFRVVNHDKQIILTTYTHIEKVEEDDGFIQKNMFDFYDLGQLDDIADKNIFLTDVVGIIENDTPIADLVNRFGKKQKQVKFNIVDGRSSVNVCFWDNMAEKFNETIQNVEEHPTIIIISSAKVTSWQPQKMNAKQYELANVTATTFYINYQDESVAALRRMYARGLFGKYNFVNYVKPKYEEITVKEVKKLQMHDAEKQIICKVQIKEVLETGIWYRYHCTSCYKSVEMKNGNFKCYRCADRNVPEPDLRWEITVIAEDKTGEIHIVLFDREIRSIFNFAVTDFDDEVLQSGRVPTILKALEKQNFYIRLHIKEANILGKLNSYYANGVSVCQSAITNDTEETTTPLSAVANTLTQESGPSYHLEDFSDPNIKTTEVDKRPQRKKKLTKKFSY</sequence>
<dbReference type="Pfam" id="PF02721">
    <property type="entry name" value="DUF223"/>
    <property type="match status" value="1"/>
</dbReference>
<feature type="domain" description="Replication protein A OB" evidence="5">
    <location>
        <begin position="471"/>
        <end position="574"/>
    </location>
</feature>
<evidence type="ECO:0000313" key="7">
    <source>
        <dbReference type="Proteomes" id="UP000077755"/>
    </source>
</evidence>
<gene>
    <name evidence="6" type="ORF">DCAR_0520611</name>
</gene>
<accession>A0AAF0X4E1</accession>
<dbReference type="Proteomes" id="UP000077755">
    <property type="component" value="Chromosome 5"/>
</dbReference>
<feature type="domain" description="Replication protein A 70 kDa DNA-binding subunit B/D first OB fold" evidence="3">
    <location>
        <begin position="348"/>
        <end position="454"/>
    </location>
</feature>
<dbReference type="InterPro" id="IPR013955">
    <property type="entry name" value="Rep_factor-A_C"/>
</dbReference>
<dbReference type="Gene3D" id="2.40.50.140">
    <property type="entry name" value="Nucleic acid-binding proteins"/>
    <property type="match status" value="8"/>
</dbReference>
<keyword evidence="1" id="KW-0238">DNA-binding</keyword>
<keyword evidence="7" id="KW-1185">Reference proteome</keyword>
<name>A0AAF0X4E1_DAUCS</name>
<dbReference type="Pfam" id="PF08646">
    <property type="entry name" value="Rep_fac-A_C"/>
    <property type="match status" value="1"/>
</dbReference>
<reference evidence="6" key="2">
    <citation type="submission" date="2022-03" db="EMBL/GenBank/DDBJ databases">
        <title>Draft title - Genomic analysis of global carrot germplasm unveils the trajectory of domestication and the origin of high carotenoid orange carrot.</title>
        <authorList>
            <person name="Iorizzo M."/>
            <person name="Ellison S."/>
            <person name="Senalik D."/>
            <person name="Macko-Podgorni A."/>
            <person name="Grzebelus D."/>
            <person name="Bostan H."/>
            <person name="Rolling W."/>
            <person name="Curaba J."/>
            <person name="Simon P."/>
        </authorList>
    </citation>
    <scope>NUCLEOTIDE SEQUENCE</scope>
    <source>
        <tissue evidence="6">Leaf</tissue>
    </source>
</reference>
<feature type="compositionally biased region" description="Basic residues" evidence="2">
    <location>
        <begin position="1348"/>
        <end position="1360"/>
    </location>
</feature>
<dbReference type="GO" id="GO:0003677">
    <property type="term" value="F:DNA binding"/>
    <property type="evidence" value="ECO:0007669"/>
    <property type="project" value="UniProtKB-KW"/>
</dbReference>
<feature type="domain" description="Replication factor A C-terminal" evidence="4">
    <location>
        <begin position="1169"/>
        <end position="1282"/>
    </location>
</feature>
<evidence type="ECO:0000256" key="1">
    <source>
        <dbReference type="ARBA" id="ARBA00023125"/>
    </source>
</evidence>
<feature type="region of interest" description="Disordered" evidence="2">
    <location>
        <begin position="841"/>
        <end position="863"/>
    </location>
</feature>
<reference evidence="6" key="1">
    <citation type="journal article" date="2016" name="Nat. Genet.">
        <title>A high-quality carrot genome assembly provides new insights into carotenoid accumulation and asterid genome evolution.</title>
        <authorList>
            <person name="Iorizzo M."/>
            <person name="Ellison S."/>
            <person name="Senalik D."/>
            <person name="Zeng P."/>
            <person name="Satapoomin P."/>
            <person name="Huang J."/>
            <person name="Bowman M."/>
            <person name="Iovene M."/>
            <person name="Sanseverino W."/>
            <person name="Cavagnaro P."/>
            <person name="Yildiz M."/>
            <person name="Macko-Podgorni A."/>
            <person name="Moranska E."/>
            <person name="Grzebelus E."/>
            <person name="Grzebelus D."/>
            <person name="Ashrafi H."/>
            <person name="Zheng Z."/>
            <person name="Cheng S."/>
            <person name="Spooner D."/>
            <person name="Van Deynze A."/>
            <person name="Simon P."/>
        </authorList>
    </citation>
    <scope>NUCLEOTIDE SEQUENCE</scope>
    <source>
        <tissue evidence="6">Leaf</tissue>
    </source>
</reference>
<feature type="domain" description="Replication protein A OB" evidence="5">
    <location>
        <begin position="1019"/>
        <end position="1099"/>
    </location>
</feature>
<evidence type="ECO:0000259" key="3">
    <source>
        <dbReference type="Pfam" id="PF02721"/>
    </source>
</evidence>
<evidence type="ECO:0000313" key="6">
    <source>
        <dbReference type="EMBL" id="WOH01230.1"/>
    </source>
</evidence>